<dbReference type="PANTHER" id="PTHR34130">
    <property type="entry name" value="OS08G0243800 PROTEIN"/>
    <property type="match status" value="1"/>
</dbReference>
<sequence length="224" mass="25950">MEEQHYIQSPSTQDTYHEDEAIDTLSLSDLMIYDNNGDPQDFYTLKDQNPIDFDDEFEFSSELLKTSINNSVVFCGKIIPYKESIVSPKIHKLESKRSHKQRWTFLRVFKKSSKPKSNIYSETLDLKYEVPIRRVSILASATKPRWYLLLFGFGSGSFSAQMHIRDLKKRQTSVGIKDRRDGKKRDEDDRGVGSWRLMRFLGCGSGGDRGGCHHHHRNAVKKLE</sequence>
<reference evidence="2 3" key="1">
    <citation type="submission" date="2019-05" db="EMBL/GenBank/DDBJ databases">
        <title>Mikania micrantha, genome provides insights into the molecular mechanism of rapid growth.</title>
        <authorList>
            <person name="Liu B."/>
        </authorList>
    </citation>
    <scope>NUCLEOTIDE SEQUENCE [LARGE SCALE GENOMIC DNA]</scope>
    <source>
        <strain evidence="2">NLD-2019</strain>
        <tissue evidence="2">Leaf</tissue>
    </source>
</reference>
<comment type="caution">
    <text evidence="2">The sequence shown here is derived from an EMBL/GenBank/DDBJ whole genome shotgun (WGS) entry which is preliminary data.</text>
</comment>
<protein>
    <submittedName>
        <fullName evidence="2">Uncharacterized protein</fullName>
    </submittedName>
</protein>
<gene>
    <name evidence="2" type="ORF">E3N88_13432</name>
</gene>
<evidence type="ECO:0000313" key="2">
    <source>
        <dbReference type="EMBL" id="KAD5961959.1"/>
    </source>
</evidence>
<organism evidence="2 3">
    <name type="scientific">Mikania micrantha</name>
    <name type="common">bitter vine</name>
    <dbReference type="NCBI Taxonomy" id="192012"/>
    <lineage>
        <taxon>Eukaryota</taxon>
        <taxon>Viridiplantae</taxon>
        <taxon>Streptophyta</taxon>
        <taxon>Embryophyta</taxon>
        <taxon>Tracheophyta</taxon>
        <taxon>Spermatophyta</taxon>
        <taxon>Magnoliopsida</taxon>
        <taxon>eudicotyledons</taxon>
        <taxon>Gunneridae</taxon>
        <taxon>Pentapetalae</taxon>
        <taxon>asterids</taxon>
        <taxon>campanulids</taxon>
        <taxon>Asterales</taxon>
        <taxon>Asteraceae</taxon>
        <taxon>Asteroideae</taxon>
        <taxon>Heliantheae alliance</taxon>
        <taxon>Eupatorieae</taxon>
        <taxon>Mikania</taxon>
    </lineage>
</organism>
<dbReference type="PANTHER" id="PTHR34130:SF5">
    <property type="entry name" value="OS08G0243800 PROTEIN"/>
    <property type="match status" value="1"/>
</dbReference>
<proteinExistence type="predicted"/>
<name>A0A5N6P8S2_9ASTR</name>
<evidence type="ECO:0000256" key="1">
    <source>
        <dbReference type="SAM" id="MobiDB-lite"/>
    </source>
</evidence>
<evidence type="ECO:0000313" key="3">
    <source>
        <dbReference type="Proteomes" id="UP000326396"/>
    </source>
</evidence>
<dbReference type="OrthoDB" id="1576948at2759"/>
<dbReference type="AlphaFoldDB" id="A0A5N6P8S2"/>
<feature type="compositionally biased region" description="Basic and acidic residues" evidence="1">
    <location>
        <begin position="176"/>
        <end position="190"/>
    </location>
</feature>
<dbReference type="EMBL" id="SZYD01000006">
    <property type="protein sequence ID" value="KAD5961959.1"/>
    <property type="molecule type" value="Genomic_DNA"/>
</dbReference>
<keyword evidence="3" id="KW-1185">Reference proteome</keyword>
<feature type="region of interest" description="Disordered" evidence="1">
    <location>
        <begin position="170"/>
        <end position="190"/>
    </location>
</feature>
<dbReference type="Proteomes" id="UP000326396">
    <property type="component" value="Linkage Group LG14"/>
</dbReference>
<accession>A0A5N6P8S2</accession>